<dbReference type="SMART" id="SM00387">
    <property type="entry name" value="HATPase_c"/>
    <property type="match status" value="1"/>
</dbReference>
<keyword evidence="6" id="KW-0812">Transmembrane</keyword>
<evidence type="ECO:0000256" key="3">
    <source>
        <dbReference type="ARBA" id="ARBA00022679"/>
    </source>
</evidence>
<dbReference type="GO" id="GO:0000160">
    <property type="term" value="P:phosphorelay signal transduction system"/>
    <property type="evidence" value="ECO:0007669"/>
    <property type="project" value="UniProtKB-KW"/>
</dbReference>
<evidence type="ECO:0000256" key="2">
    <source>
        <dbReference type="ARBA" id="ARBA00012438"/>
    </source>
</evidence>
<dbReference type="AlphaFoldDB" id="A0AA86M7V8"/>
<dbReference type="RefSeq" id="WP_130557105.1">
    <property type="nucleotide sequence ID" value="NZ_AP028947.1"/>
</dbReference>
<dbReference type="Proteomes" id="UP001329151">
    <property type="component" value="Chromosome"/>
</dbReference>
<dbReference type="SUPFAM" id="SSF49785">
    <property type="entry name" value="Galactose-binding domain-like"/>
    <property type="match status" value="1"/>
</dbReference>
<dbReference type="EC" id="2.7.13.3" evidence="2"/>
<keyword evidence="9" id="KW-1185">Reference proteome</keyword>
<evidence type="ECO:0000259" key="7">
    <source>
        <dbReference type="SMART" id="SM00387"/>
    </source>
</evidence>
<feature type="transmembrane region" description="Helical" evidence="6">
    <location>
        <begin position="205"/>
        <end position="224"/>
    </location>
</feature>
<dbReference type="InterPro" id="IPR003594">
    <property type="entry name" value="HATPase_dom"/>
</dbReference>
<dbReference type="PANTHER" id="PTHR24421">
    <property type="entry name" value="NITRATE/NITRITE SENSOR PROTEIN NARX-RELATED"/>
    <property type="match status" value="1"/>
</dbReference>
<keyword evidence="3" id="KW-0808">Transferase</keyword>
<evidence type="ECO:0000256" key="4">
    <source>
        <dbReference type="ARBA" id="ARBA00022777"/>
    </source>
</evidence>
<gene>
    <name evidence="8" type="ORF">RGQ30_01600</name>
</gene>
<dbReference type="Gene3D" id="3.30.565.10">
    <property type="entry name" value="Histidine kinase-like ATPase, C-terminal domain"/>
    <property type="match status" value="1"/>
</dbReference>
<dbReference type="InterPro" id="IPR008979">
    <property type="entry name" value="Galactose-bd-like_sf"/>
</dbReference>
<keyword evidence="5" id="KW-0902">Two-component regulatory system</keyword>
<sequence>MSAVQQPKSRFVWQFCLLFSGTLLLALLGTFKAPLHVLGNPDLQKSGYFLTQAQVLFSDSGEWTSSQALQQNGAQQISLPDTWDKSKPDFEGDGWYRIDFNLDPAKPKPDTLFIPKAIMNAQAYLNGYWIGGLGSMQGELTRHWNRPYLFQFSPELLNSGNNVLQVQVAGYRNYRSGLGRLWLGPSADLEPLYATAYRWQVTGSMLATLIAFGSGVMLLLFARVFREQEGFLFLSLAVMVFAVRNTGYFMDWAPLPHAKWGQLVHSLHAWFACLYGMFLIRYMGLNWKWMRYGLMAYGVLLTALTFAVGGQEILQFTFWLLLPVIPFIFFLNVMLLAYSWRTQNFEGAILGCSSILFVLLSIRDLSIMMEALPIESVLLSQYTGILLFVSACWIIYRRHNALLVALKQSNEGLNSELAVRERQLFQQFNLLRKIEQQRTLDDERKRIMQDIHDGVGSSLVSALNLSETRPLEQDEMRDVLQECLDDLRMAIDSLDPQSDDLLALLGNFRWRYDRRLKASGVTLLWRVHDVPKLEGYTSRDLFDLLRMVQEVFANTLKHAQATQIELSVRWDELANLVQLTIRDNGLGLPKHTLGRGRGLAHMNIRAKSICVDLLVNNANPGPGVSVQISIPKVRKR</sequence>
<feature type="domain" description="Histidine kinase/HSP90-like ATPase" evidence="7">
    <location>
        <begin position="539"/>
        <end position="634"/>
    </location>
</feature>
<keyword evidence="6" id="KW-1133">Transmembrane helix</keyword>
<dbReference type="KEGG" id="lto:RGQ30_01600"/>
<dbReference type="SUPFAM" id="SSF55874">
    <property type="entry name" value="ATPase domain of HSP90 chaperone/DNA topoisomerase II/histidine kinase"/>
    <property type="match status" value="1"/>
</dbReference>
<comment type="catalytic activity">
    <reaction evidence="1">
        <text>ATP + protein L-histidine = ADP + protein N-phospho-L-histidine.</text>
        <dbReference type="EC" id="2.7.13.3"/>
    </reaction>
</comment>
<dbReference type="InterPro" id="IPR036890">
    <property type="entry name" value="HATPase_C_sf"/>
</dbReference>
<feature type="transmembrane region" description="Helical" evidence="6">
    <location>
        <begin position="292"/>
        <end position="310"/>
    </location>
</feature>
<dbReference type="PANTHER" id="PTHR24421:SF10">
    <property type="entry name" value="NITRATE_NITRITE SENSOR PROTEIN NARQ"/>
    <property type="match status" value="1"/>
</dbReference>
<proteinExistence type="predicted"/>
<feature type="transmembrane region" description="Helical" evidence="6">
    <location>
        <begin position="231"/>
        <end position="250"/>
    </location>
</feature>
<dbReference type="EMBL" id="AP028947">
    <property type="protein sequence ID" value="BET24659.1"/>
    <property type="molecule type" value="Genomic_DNA"/>
</dbReference>
<dbReference type="CDD" id="cd16917">
    <property type="entry name" value="HATPase_UhpB-NarQ-NarX-like"/>
    <property type="match status" value="1"/>
</dbReference>
<keyword evidence="4 8" id="KW-0418">Kinase</keyword>
<evidence type="ECO:0000256" key="5">
    <source>
        <dbReference type="ARBA" id="ARBA00023012"/>
    </source>
</evidence>
<keyword evidence="6" id="KW-0472">Membrane</keyword>
<dbReference type="GO" id="GO:0004673">
    <property type="term" value="F:protein histidine kinase activity"/>
    <property type="evidence" value="ECO:0007669"/>
    <property type="project" value="UniProtKB-EC"/>
</dbReference>
<evidence type="ECO:0000313" key="9">
    <source>
        <dbReference type="Proteomes" id="UP001329151"/>
    </source>
</evidence>
<feature type="transmembrane region" description="Helical" evidence="6">
    <location>
        <begin position="374"/>
        <end position="396"/>
    </location>
</feature>
<feature type="transmembrane region" description="Helical" evidence="6">
    <location>
        <begin position="262"/>
        <end position="280"/>
    </location>
</feature>
<protein>
    <recommendedName>
        <fullName evidence="2">histidine kinase</fullName>
        <ecNumber evidence="2">2.7.13.3</ecNumber>
    </recommendedName>
</protein>
<evidence type="ECO:0000256" key="1">
    <source>
        <dbReference type="ARBA" id="ARBA00000085"/>
    </source>
</evidence>
<feature type="transmembrane region" description="Helical" evidence="6">
    <location>
        <begin position="316"/>
        <end position="338"/>
    </location>
</feature>
<dbReference type="InterPro" id="IPR050482">
    <property type="entry name" value="Sensor_HK_TwoCompSys"/>
</dbReference>
<dbReference type="Gene3D" id="2.60.120.260">
    <property type="entry name" value="Galactose-binding domain-like"/>
    <property type="match status" value="1"/>
</dbReference>
<evidence type="ECO:0000256" key="6">
    <source>
        <dbReference type="SAM" id="Phobius"/>
    </source>
</evidence>
<evidence type="ECO:0000313" key="8">
    <source>
        <dbReference type="EMBL" id="BET24659.1"/>
    </source>
</evidence>
<name>A0AA86M7V8_9BURK</name>
<organism evidence="8 9">
    <name type="scientific">Limnobacter thiooxidans</name>
    <dbReference type="NCBI Taxonomy" id="131080"/>
    <lineage>
        <taxon>Bacteria</taxon>
        <taxon>Pseudomonadati</taxon>
        <taxon>Pseudomonadota</taxon>
        <taxon>Betaproteobacteria</taxon>
        <taxon>Burkholderiales</taxon>
        <taxon>Burkholderiaceae</taxon>
        <taxon>Limnobacter</taxon>
    </lineage>
</organism>
<dbReference type="Pfam" id="PF02518">
    <property type="entry name" value="HATPase_c"/>
    <property type="match status" value="1"/>
</dbReference>
<feature type="transmembrane region" description="Helical" evidence="6">
    <location>
        <begin position="345"/>
        <end position="362"/>
    </location>
</feature>
<reference evidence="8 9" key="1">
    <citation type="submission" date="2023-10" db="EMBL/GenBank/DDBJ databases">
        <title>Complete Genome Sequence of Limnobacter thiooxidans CS-K2T, Isolated from freshwater lake sediments in Bavaria, Germany.</title>
        <authorList>
            <person name="Naruki M."/>
            <person name="Watanabe A."/>
            <person name="Warashina T."/>
            <person name="Morita T."/>
            <person name="Arakawa K."/>
        </authorList>
    </citation>
    <scope>NUCLEOTIDE SEQUENCE [LARGE SCALE GENOMIC DNA]</scope>
    <source>
        <strain evidence="8 9">CS-K2</strain>
    </source>
</reference>
<accession>A0AA86M7V8</accession>